<dbReference type="AlphaFoldDB" id="A0A1J0A546"/>
<dbReference type="KEGG" id="vte:BHY08_03785"/>
<organism evidence="1 2">
    <name type="scientific">Vagococcus teuberi</name>
    <dbReference type="NCBI Taxonomy" id="519472"/>
    <lineage>
        <taxon>Bacteria</taxon>
        <taxon>Bacillati</taxon>
        <taxon>Bacillota</taxon>
        <taxon>Bacilli</taxon>
        <taxon>Lactobacillales</taxon>
        <taxon>Enterococcaceae</taxon>
        <taxon>Vagococcus</taxon>
    </lineage>
</organism>
<proteinExistence type="predicted"/>
<keyword evidence="2" id="KW-1185">Reference proteome</keyword>
<dbReference type="Proteomes" id="UP000191200">
    <property type="component" value="Chromosome"/>
</dbReference>
<evidence type="ECO:0000313" key="1">
    <source>
        <dbReference type="EMBL" id="APB31031.1"/>
    </source>
</evidence>
<name>A0A1J0A546_9ENTE</name>
<dbReference type="STRING" id="519472.BHY08_03785"/>
<sequence>MKIGSLSNRTDGLNFGCTLNRVDRLNSINTIFCFRHRKRGILIGKIKSTITNITKNNTPMNNNTRKLLNLTDDSLIFNGD</sequence>
<evidence type="ECO:0000313" key="2">
    <source>
        <dbReference type="Proteomes" id="UP000191200"/>
    </source>
</evidence>
<gene>
    <name evidence="1" type="ORF">BHY08_03785</name>
</gene>
<dbReference type="EMBL" id="CP017267">
    <property type="protein sequence ID" value="APB31031.1"/>
    <property type="molecule type" value="Genomic_DNA"/>
</dbReference>
<protein>
    <submittedName>
        <fullName evidence="1">Uncharacterized protein</fullName>
    </submittedName>
</protein>
<reference evidence="1 2" key="1">
    <citation type="submission" date="2016-09" db="EMBL/GenBank/DDBJ databases">
        <title>Vagococcus teuberi sp. nov., isolated from the Malian artisanal sour milk fene.</title>
        <authorList>
            <person name="Wullschleger S."/>
            <person name="Seifert C."/>
            <person name="Baumgartner S."/>
            <person name="Lacroix C."/>
            <person name="Bonfoh B."/>
            <person name="Stevens M.J."/>
            <person name="Meile L."/>
        </authorList>
    </citation>
    <scope>NUCLEOTIDE SEQUENCE [LARGE SCALE GENOMIC DNA]</scope>
    <source>
        <strain evidence="1 2">DSM 21459</strain>
    </source>
</reference>
<accession>A0A1J0A546</accession>